<feature type="binding site" evidence="12">
    <location>
        <position position="837"/>
    </location>
    <ligand>
        <name>Mg(2+)</name>
        <dbReference type="ChEBI" id="CHEBI:18420"/>
    </ligand>
</feature>
<feature type="region of interest" description="Disordered" evidence="14">
    <location>
        <begin position="620"/>
        <end position="659"/>
    </location>
</feature>
<evidence type="ECO:0000259" key="17">
    <source>
        <dbReference type="PROSITE" id="PS50835"/>
    </source>
</evidence>
<feature type="non-terminal residue" evidence="19">
    <location>
        <position position="1"/>
    </location>
</feature>
<feature type="domain" description="Fibronectin type-III" evidence="18">
    <location>
        <begin position="207"/>
        <end position="302"/>
    </location>
</feature>
<dbReference type="PROSITE" id="PS50853">
    <property type="entry name" value="FN3"/>
    <property type="match status" value="1"/>
</dbReference>
<keyword evidence="6 15" id="KW-0472">Membrane</keyword>
<feature type="transmembrane region" description="Helical" evidence="15">
    <location>
        <begin position="343"/>
        <end position="362"/>
    </location>
</feature>
<dbReference type="GO" id="GO:0004714">
    <property type="term" value="F:transmembrane receptor protein tyrosine kinase activity"/>
    <property type="evidence" value="ECO:0007669"/>
    <property type="project" value="TreeGrafter"/>
</dbReference>
<feature type="region of interest" description="Disordered" evidence="14">
    <location>
        <begin position="567"/>
        <end position="588"/>
    </location>
</feature>
<keyword evidence="3 15" id="KW-0812">Transmembrane</keyword>
<dbReference type="InterPro" id="IPR050122">
    <property type="entry name" value="RTK"/>
</dbReference>
<evidence type="ECO:0000259" key="16">
    <source>
        <dbReference type="PROSITE" id="PS50011"/>
    </source>
</evidence>
<evidence type="ECO:0000256" key="1">
    <source>
        <dbReference type="ARBA" id="ARBA00004167"/>
    </source>
</evidence>
<feature type="binding site" evidence="11 13">
    <location>
        <position position="703"/>
    </location>
    <ligand>
        <name>ATP</name>
        <dbReference type="ChEBI" id="CHEBI:30616"/>
    </ligand>
</feature>
<keyword evidence="11 13" id="KW-0547">Nucleotide-binding</keyword>
<evidence type="ECO:0000256" key="2">
    <source>
        <dbReference type="ARBA" id="ARBA00006692"/>
    </source>
</evidence>
<evidence type="ECO:0000313" key="20">
    <source>
        <dbReference type="Proteomes" id="UP001159428"/>
    </source>
</evidence>
<dbReference type="InterPro" id="IPR001245">
    <property type="entry name" value="Ser-Thr/Tyr_kinase_cat_dom"/>
</dbReference>
<dbReference type="GO" id="GO:0005524">
    <property type="term" value="F:ATP binding"/>
    <property type="evidence" value="ECO:0007669"/>
    <property type="project" value="UniProtKB-UniRule"/>
</dbReference>
<feature type="binding site" evidence="11">
    <location>
        <position position="823"/>
    </location>
    <ligand>
        <name>ATP</name>
        <dbReference type="ChEBI" id="CHEBI:30616"/>
    </ligand>
</feature>
<evidence type="ECO:0000256" key="13">
    <source>
        <dbReference type="PROSITE-ProRule" id="PRU10141"/>
    </source>
</evidence>
<dbReference type="SUPFAM" id="SSF49265">
    <property type="entry name" value="Fibronectin type III"/>
    <property type="match status" value="1"/>
</dbReference>
<evidence type="ECO:0000256" key="7">
    <source>
        <dbReference type="ARBA" id="ARBA00023157"/>
    </source>
</evidence>
<feature type="binding site" evidence="11">
    <location>
        <begin position="761"/>
        <end position="767"/>
    </location>
    <ligand>
        <name>ATP</name>
        <dbReference type="ChEBI" id="CHEBI:30616"/>
    </ligand>
</feature>
<name>A0AAU9Y5L1_9CNID</name>
<dbReference type="InterPro" id="IPR036179">
    <property type="entry name" value="Ig-like_dom_sf"/>
</dbReference>
<dbReference type="Pfam" id="PF07714">
    <property type="entry name" value="PK_Tyr_Ser-Thr"/>
    <property type="match status" value="1"/>
</dbReference>
<dbReference type="InterPro" id="IPR013098">
    <property type="entry name" value="Ig_I-set"/>
</dbReference>
<dbReference type="Gene3D" id="1.10.510.10">
    <property type="entry name" value="Transferase(Phosphotransferase) domain 1"/>
    <property type="match status" value="1"/>
</dbReference>
<dbReference type="Pfam" id="PF07679">
    <property type="entry name" value="I-set"/>
    <property type="match status" value="1"/>
</dbReference>
<evidence type="ECO:0000256" key="15">
    <source>
        <dbReference type="SAM" id="Phobius"/>
    </source>
</evidence>
<keyword evidence="12" id="KW-0460">Magnesium</keyword>
<dbReference type="InterPro" id="IPR003599">
    <property type="entry name" value="Ig_sub"/>
</dbReference>
<dbReference type="PROSITE" id="PS00107">
    <property type="entry name" value="PROTEIN_KINASE_ATP"/>
    <property type="match status" value="1"/>
</dbReference>
<accession>A0AAU9Y5L1</accession>
<evidence type="ECO:0000256" key="10">
    <source>
        <dbReference type="PIRSR" id="PIRSR000615-1"/>
    </source>
</evidence>
<keyword evidence="12" id="KW-0479">Metal-binding</keyword>
<feature type="binding site" evidence="11">
    <location>
        <begin position="676"/>
        <end position="683"/>
    </location>
    <ligand>
        <name>ATP</name>
        <dbReference type="ChEBI" id="CHEBI:30616"/>
    </ligand>
</feature>
<evidence type="ECO:0000256" key="5">
    <source>
        <dbReference type="ARBA" id="ARBA00022989"/>
    </source>
</evidence>
<keyword evidence="8" id="KW-0325">Glycoprotein</keyword>
<reference evidence="19 20" key="1">
    <citation type="submission" date="2022-05" db="EMBL/GenBank/DDBJ databases">
        <authorList>
            <consortium name="Genoscope - CEA"/>
            <person name="William W."/>
        </authorList>
    </citation>
    <scope>NUCLEOTIDE SEQUENCE [LARGE SCALE GENOMIC DNA]</scope>
</reference>
<comment type="caution">
    <text evidence="19">The sequence shown here is derived from an EMBL/GenBank/DDBJ whole genome shotgun (WGS) entry which is preliminary data.</text>
</comment>
<dbReference type="Proteomes" id="UP001159428">
    <property type="component" value="Unassembled WGS sequence"/>
</dbReference>
<dbReference type="Gene3D" id="2.60.40.10">
    <property type="entry name" value="Immunoglobulins"/>
    <property type="match status" value="2"/>
</dbReference>
<evidence type="ECO:0000256" key="14">
    <source>
        <dbReference type="SAM" id="MobiDB-lite"/>
    </source>
</evidence>
<evidence type="ECO:0000256" key="12">
    <source>
        <dbReference type="PIRSR" id="PIRSR000615-3"/>
    </source>
</evidence>
<dbReference type="InterPro" id="IPR000719">
    <property type="entry name" value="Prot_kinase_dom"/>
</dbReference>
<dbReference type="GO" id="GO:0007169">
    <property type="term" value="P:cell surface receptor protein tyrosine kinase signaling pathway"/>
    <property type="evidence" value="ECO:0007669"/>
    <property type="project" value="TreeGrafter"/>
</dbReference>
<dbReference type="InterPro" id="IPR003598">
    <property type="entry name" value="Ig_sub2"/>
</dbReference>
<dbReference type="PROSITE" id="PS50011">
    <property type="entry name" value="PROTEIN_KINASE_DOM"/>
    <property type="match status" value="1"/>
</dbReference>
<sequence>SIISAPEKPTKAFTGETVSFKWHYNSGDLKNDLFEVVFGIWKSPGFLMKLIAVNSSGFALIRSSHKSSVGWAGNLTSSVAVFEFYNVKLKDGMKYGILVEYGLHHIPLTDTVQLQVKSRPISDLPRITNVSKPPPLRKGQSVNLICSAQGLSPVQVIWKRNDKVLVSGIFKAVLTLRNITAEDCGDYVSVAKNSAGEDTRTVILRVLPESPTILNSDKIVTSPNWTLRWSAVESEGELQVTYTVLQKREGEEHWLLENVTGNKFQIRLKDDTSYSFVVKAWNKCGESGLDRDKMLNISTDFEDKVTQGNDISLKAVPTESETELTPFSSRGKKDVESPWKIEFIILIALGIIFLVLSAIVLMRIKIIQDKGDDQKTPDMSSVAAACSSGQQVMSFTKFSSPENYESSLEREPVTTVVSSLGLLQSSLTIEQPVSAVVVNTKEGTRERPDTSSVAAACSSGKQVMSCTKFSSRESYEVLHNSTVVNAQVVTAPNAGNEKIVRVQEETTVRRLDTFRENQPPIKTTEGPYWHAYIIKNHSEDYLQLVEHLQPAFHNRNNSKCFRGRIQTLPQGRPVPKPRGKSSTFGGMTLTSRLCDSQRAGVERVNQSRFCTPHPRALHEKHSYQNDRCAGTPQESPRYPRSVLASTSRKESPYTKVQSNTNWEVPGERLRLHKRIGGGTFGQVWEGAVLDVRGTQGWSIVAVKMLKENSSKSDRMDLLSELDLLKKLKPHPNVIQLLGCLTKDVVRCKGGREFRPPLVILEFVSHGDLLGYLKKSRGETDDYYDVKCAETSSKIPTEQLYKFACDIARGMAFISFVRRDSAARNVLVGEGLRCKITDFGMARDLGKDKIYVRRSNGVVPVKWMAVESLTKQIFTAESDVWSYGIVLHEIFTLGKSPLFEETGQSPYDCDHSGIVVPFQNYHIPDEYKLMLQCWDQEPSRRPTFDSITSWMET</sequence>
<dbReference type="GO" id="GO:0046872">
    <property type="term" value="F:metal ion binding"/>
    <property type="evidence" value="ECO:0007669"/>
    <property type="project" value="UniProtKB-KW"/>
</dbReference>
<dbReference type="InterPro" id="IPR036116">
    <property type="entry name" value="FN3_sf"/>
</dbReference>
<dbReference type="PRINTS" id="PR00109">
    <property type="entry name" value="TYRKINASE"/>
</dbReference>
<dbReference type="PIRSF" id="PIRSF000615">
    <property type="entry name" value="TyrPK_CSF1-R"/>
    <property type="match status" value="1"/>
</dbReference>
<evidence type="ECO:0000256" key="11">
    <source>
        <dbReference type="PIRSR" id="PIRSR000615-2"/>
    </source>
</evidence>
<evidence type="ECO:0000313" key="19">
    <source>
        <dbReference type="EMBL" id="CAH3169134.1"/>
    </source>
</evidence>
<dbReference type="SMART" id="SM00408">
    <property type="entry name" value="IGc2"/>
    <property type="match status" value="1"/>
</dbReference>
<comment type="similarity">
    <text evidence="2">Belongs to the protein kinase superfamily. CAMK Ser/Thr protein kinase family.</text>
</comment>
<dbReference type="InterPro" id="IPR003961">
    <property type="entry name" value="FN3_dom"/>
</dbReference>
<evidence type="ECO:0000256" key="8">
    <source>
        <dbReference type="ARBA" id="ARBA00023180"/>
    </source>
</evidence>
<feature type="binding site" evidence="12">
    <location>
        <position position="824"/>
    </location>
    <ligand>
        <name>Mg(2+)</name>
        <dbReference type="ChEBI" id="CHEBI:18420"/>
    </ligand>
</feature>
<dbReference type="EMBL" id="CALNXJ010000200">
    <property type="protein sequence ID" value="CAH3169134.1"/>
    <property type="molecule type" value="Genomic_DNA"/>
</dbReference>
<comment type="subcellular location">
    <subcellularLocation>
        <location evidence="1">Membrane</location>
        <topology evidence="1">Single-pass membrane protein</topology>
    </subcellularLocation>
</comment>
<dbReference type="SMART" id="SM00409">
    <property type="entry name" value="IG"/>
    <property type="match status" value="2"/>
</dbReference>
<dbReference type="AlphaFoldDB" id="A0AAU9Y5L1"/>
<dbReference type="GO" id="GO:0005886">
    <property type="term" value="C:plasma membrane"/>
    <property type="evidence" value="ECO:0007669"/>
    <property type="project" value="TreeGrafter"/>
</dbReference>
<dbReference type="InterPro" id="IPR017441">
    <property type="entry name" value="Protein_kinase_ATP_BS"/>
</dbReference>
<dbReference type="PANTHER" id="PTHR24416">
    <property type="entry name" value="TYROSINE-PROTEIN KINASE RECEPTOR"/>
    <property type="match status" value="1"/>
</dbReference>
<keyword evidence="20" id="KW-1185">Reference proteome</keyword>
<keyword evidence="5 15" id="KW-1133">Transmembrane helix</keyword>
<protein>
    <recommendedName>
        <fullName evidence="21">Receptor protein-tyrosine kinase</fullName>
    </recommendedName>
</protein>
<keyword evidence="4" id="KW-0677">Repeat</keyword>
<evidence type="ECO:0000259" key="18">
    <source>
        <dbReference type="PROSITE" id="PS50853"/>
    </source>
</evidence>
<keyword evidence="9" id="KW-0393">Immunoglobulin domain</keyword>
<dbReference type="SUPFAM" id="SSF48726">
    <property type="entry name" value="Immunoglobulin"/>
    <property type="match status" value="1"/>
</dbReference>
<dbReference type="SUPFAM" id="SSF56112">
    <property type="entry name" value="Protein kinase-like (PK-like)"/>
    <property type="match status" value="1"/>
</dbReference>
<feature type="active site" description="Proton acceptor" evidence="10">
    <location>
        <position position="819"/>
    </location>
</feature>
<dbReference type="InterPro" id="IPR013783">
    <property type="entry name" value="Ig-like_fold"/>
</dbReference>
<dbReference type="PANTHER" id="PTHR24416:SF621">
    <property type="entry name" value="TYROSINE KINASE RECEPTOR CAD96CA"/>
    <property type="match status" value="1"/>
</dbReference>
<keyword evidence="7" id="KW-1015">Disulfide bond</keyword>
<dbReference type="Gene3D" id="3.30.200.20">
    <property type="entry name" value="Phosphorylase Kinase, domain 1"/>
    <property type="match status" value="1"/>
</dbReference>
<feature type="domain" description="Protein kinase" evidence="16">
    <location>
        <begin position="669"/>
        <end position="950"/>
    </location>
</feature>
<feature type="domain" description="Ig-like" evidence="17">
    <location>
        <begin position="125"/>
        <end position="203"/>
    </location>
</feature>
<dbReference type="GO" id="GO:0043235">
    <property type="term" value="C:receptor complex"/>
    <property type="evidence" value="ECO:0007669"/>
    <property type="project" value="TreeGrafter"/>
</dbReference>
<evidence type="ECO:0000256" key="4">
    <source>
        <dbReference type="ARBA" id="ARBA00022737"/>
    </source>
</evidence>
<evidence type="ECO:0000256" key="3">
    <source>
        <dbReference type="ARBA" id="ARBA00022692"/>
    </source>
</evidence>
<keyword evidence="11 13" id="KW-0067">ATP-binding</keyword>
<organism evidence="19 20">
    <name type="scientific">Pocillopora meandrina</name>
    <dbReference type="NCBI Taxonomy" id="46732"/>
    <lineage>
        <taxon>Eukaryota</taxon>
        <taxon>Metazoa</taxon>
        <taxon>Cnidaria</taxon>
        <taxon>Anthozoa</taxon>
        <taxon>Hexacorallia</taxon>
        <taxon>Scleractinia</taxon>
        <taxon>Astrocoeniina</taxon>
        <taxon>Pocilloporidae</taxon>
        <taxon>Pocillopora</taxon>
    </lineage>
</organism>
<dbReference type="CDD" id="cd00192">
    <property type="entry name" value="PTKc"/>
    <property type="match status" value="1"/>
</dbReference>
<evidence type="ECO:0000256" key="6">
    <source>
        <dbReference type="ARBA" id="ARBA00023136"/>
    </source>
</evidence>
<gene>
    <name evidence="19" type="ORF">PMEA_00011748</name>
</gene>
<evidence type="ECO:0000256" key="9">
    <source>
        <dbReference type="ARBA" id="ARBA00023319"/>
    </source>
</evidence>
<proteinExistence type="inferred from homology"/>
<dbReference type="InterPro" id="IPR011009">
    <property type="entry name" value="Kinase-like_dom_sf"/>
</dbReference>
<evidence type="ECO:0008006" key="21">
    <source>
        <dbReference type="Google" id="ProtNLM"/>
    </source>
</evidence>
<dbReference type="InterPro" id="IPR007110">
    <property type="entry name" value="Ig-like_dom"/>
</dbReference>
<dbReference type="PROSITE" id="PS50835">
    <property type="entry name" value="IG_LIKE"/>
    <property type="match status" value="1"/>
</dbReference>
<dbReference type="CDD" id="cd00063">
    <property type="entry name" value="FN3"/>
    <property type="match status" value="1"/>
</dbReference>